<accession>A0ABN7RLR1</accession>
<feature type="transmembrane region" description="Helical" evidence="2">
    <location>
        <begin position="181"/>
        <end position="203"/>
    </location>
</feature>
<dbReference type="Pfam" id="PF03137">
    <property type="entry name" value="OATP"/>
    <property type="match status" value="1"/>
</dbReference>
<feature type="transmembrane region" description="Helical" evidence="2">
    <location>
        <begin position="95"/>
        <end position="116"/>
    </location>
</feature>
<keyword evidence="1" id="KW-1015">Disulfide bond</keyword>
<keyword evidence="4" id="KW-1185">Reference proteome</keyword>
<keyword evidence="2" id="KW-0812">Transmembrane</keyword>
<feature type="transmembrane region" description="Helical" evidence="2">
    <location>
        <begin position="471"/>
        <end position="493"/>
    </location>
</feature>
<evidence type="ECO:0000313" key="4">
    <source>
        <dbReference type="Proteomes" id="UP001158576"/>
    </source>
</evidence>
<name>A0ABN7RLR1_OIKDI</name>
<feature type="transmembrane region" description="Helical" evidence="2">
    <location>
        <begin position="423"/>
        <end position="450"/>
    </location>
</feature>
<evidence type="ECO:0000256" key="1">
    <source>
        <dbReference type="ARBA" id="ARBA00023157"/>
    </source>
</evidence>
<dbReference type="InterPro" id="IPR036259">
    <property type="entry name" value="MFS_trans_sf"/>
</dbReference>
<gene>
    <name evidence="3" type="ORF">OKIOD_LOCUS1237</name>
</gene>
<feature type="transmembrane region" description="Helical" evidence="2">
    <location>
        <begin position="277"/>
        <end position="296"/>
    </location>
</feature>
<keyword evidence="2" id="KW-0472">Membrane</keyword>
<keyword evidence="2" id="KW-1133">Transmembrane helix</keyword>
<feature type="transmembrane region" description="Helical" evidence="2">
    <location>
        <begin position="6"/>
        <end position="26"/>
    </location>
</feature>
<feature type="transmembrane region" description="Helical" evidence="2">
    <location>
        <begin position="38"/>
        <end position="59"/>
    </location>
</feature>
<dbReference type="Gene3D" id="1.20.1250.20">
    <property type="entry name" value="MFS general substrate transporter like domains"/>
    <property type="match status" value="2"/>
</dbReference>
<dbReference type="SUPFAM" id="SSF103473">
    <property type="entry name" value="MFS general substrate transporter"/>
    <property type="match status" value="1"/>
</dbReference>
<dbReference type="EMBL" id="OU015568">
    <property type="protein sequence ID" value="CAG5080669.1"/>
    <property type="molecule type" value="Genomic_DNA"/>
</dbReference>
<feature type="transmembrane region" description="Helical" evidence="2">
    <location>
        <begin position="236"/>
        <end position="257"/>
    </location>
</feature>
<feature type="transmembrane region" description="Helical" evidence="2">
    <location>
        <begin position="513"/>
        <end position="535"/>
    </location>
</feature>
<dbReference type="PANTHER" id="PTHR11388">
    <property type="entry name" value="ORGANIC ANION TRANSPORTER"/>
    <property type="match status" value="1"/>
</dbReference>
<reference evidence="3 4" key="1">
    <citation type="submission" date="2021-04" db="EMBL/GenBank/DDBJ databases">
        <authorList>
            <person name="Bliznina A."/>
        </authorList>
    </citation>
    <scope>NUCLEOTIDE SEQUENCE [LARGE SCALE GENOMIC DNA]</scope>
</reference>
<feature type="transmembrane region" description="Helical" evidence="2">
    <location>
        <begin position="137"/>
        <end position="161"/>
    </location>
</feature>
<proteinExistence type="predicted"/>
<dbReference type="PANTHER" id="PTHR11388:SF157">
    <property type="entry name" value="SOLUTE CARRIER ORGANIC ANION TRANSPORTER FAMILY MEMBER 2A1-LIKE"/>
    <property type="match status" value="1"/>
</dbReference>
<dbReference type="Proteomes" id="UP001158576">
    <property type="component" value="Chromosome PAR"/>
</dbReference>
<protein>
    <submittedName>
        <fullName evidence="3">Oidioi.mRNA.OKI2018_I69.PAR.g9679.t1.cds</fullName>
    </submittedName>
</protein>
<sequence>MGCSFEAKFLTVLSLLCASQVCVTVYSKVATTTFERRYGLPSSISAIGGLLVSLGAFTATLPQFLSPPYDATGDSSQGILCDAENKTCTESASKYFFFLLIGEIFMGLGFSGFMPLGMSYLHDSLTSTRKRGYYQGILLAIFVCGPLIAFAFIQPVASLLYVDFYRSETIMDPSDPEWVGAWWIGYLISGIFALAASLPMLCFPKVPPCLTSVEFDGPKGPAAAAKMAKLVLTSSVPVILIVNHGILSITTAALNGFGMKYLERQFGLTAKEAGVQYGMITILGAFFGALFGGWFHKRFNLQEKGTSWLILSCTVVSVIALAPLYYLGCDTPEVIGLNIDENNVGSVEPNSICSDFSESCSCPTQEIQLVKDEAGNIFSSPCMAGCQTVSGPSNFSDCSCLSSVSESNSDWASSKFRTCPDSILQQVLICFAISSFFHGIVGGPYVSLLLSRVPANTKVVTFGLMHLGMKLIGYAPGPFLAGSAIDTTCIFWKQDGCGERTSCQFYDNELFRAGFTNLLVIPGLVTFPTYFYIVYKAYSKKPDRCPMYSHKEIEESKILNN</sequence>
<dbReference type="InterPro" id="IPR004156">
    <property type="entry name" value="OATP"/>
</dbReference>
<evidence type="ECO:0000313" key="3">
    <source>
        <dbReference type="EMBL" id="CAG5080669.1"/>
    </source>
</evidence>
<evidence type="ECO:0000256" key="2">
    <source>
        <dbReference type="SAM" id="Phobius"/>
    </source>
</evidence>
<feature type="transmembrane region" description="Helical" evidence="2">
    <location>
        <begin position="308"/>
        <end position="327"/>
    </location>
</feature>
<organism evidence="3 4">
    <name type="scientific">Oikopleura dioica</name>
    <name type="common">Tunicate</name>
    <dbReference type="NCBI Taxonomy" id="34765"/>
    <lineage>
        <taxon>Eukaryota</taxon>
        <taxon>Metazoa</taxon>
        <taxon>Chordata</taxon>
        <taxon>Tunicata</taxon>
        <taxon>Appendicularia</taxon>
        <taxon>Copelata</taxon>
        <taxon>Oikopleuridae</taxon>
        <taxon>Oikopleura</taxon>
    </lineage>
</organism>